<dbReference type="SUPFAM" id="SSF140453">
    <property type="entry name" value="EsxAB dimer-like"/>
    <property type="match status" value="1"/>
</dbReference>
<evidence type="ECO:0000259" key="1">
    <source>
        <dbReference type="Pfam" id="PF06259"/>
    </source>
</evidence>
<protein>
    <submittedName>
        <fullName evidence="2">Alpha/beta hydrolase</fullName>
    </submittedName>
</protein>
<evidence type="ECO:0000313" key="3">
    <source>
        <dbReference type="Proteomes" id="UP000185511"/>
    </source>
</evidence>
<reference evidence="3" key="1">
    <citation type="submission" date="2016-06" db="EMBL/GenBank/DDBJ databases">
        <title>Complete genome sequence of Actinoalloteichus fjordicus DSM 46855 (=ADI127-17), type strain of the new species Actinoalloteichus fjordicus.</title>
        <authorList>
            <person name="Ruckert C."/>
            <person name="Nouioui I."/>
            <person name="Willmese J."/>
            <person name="van Wezel G."/>
            <person name="Klenk H.-P."/>
            <person name="Kalinowski J."/>
            <person name="Zotchev S.B."/>
        </authorList>
    </citation>
    <scope>NUCLEOTIDE SEQUENCE [LARGE SCALE GENOMIC DNA]</scope>
    <source>
        <strain evidence="3">ADI127-7</strain>
    </source>
</reference>
<organism evidence="2 3">
    <name type="scientific">Actinoalloteichus fjordicus</name>
    <dbReference type="NCBI Taxonomy" id="1612552"/>
    <lineage>
        <taxon>Bacteria</taxon>
        <taxon>Bacillati</taxon>
        <taxon>Actinomycetota</taxon>
        <taxon>Actinomycetes</taxon>
        <taxon>Pseudonocardiales</taxon>
        <taxon>Pseudonocardiaceae</taxon>
        <taxon>Actinoalloteichus</taxon>
    </lineage>
</organism>
<dbReference type="GO" id="GO:0016787">
    <property type="term" value="F:hydrolase activity"/>
    <property type="evidence" value="ECO:0007669"/>
    <property type="project" value="UniProtKB-KW"/>
</dbReference>
<dbReference type="InterPro" id="IPR036689">
    <property type="entry name" value="ESAT-6-like_sf"/>
</dbReference>
<dbReference type="Pfam" id="PF06259">
    <property type="entry name" value="Abhydrolase_8"/>
    <property type="match status" value="1"/>
</dbReference>
<dbReference type="Gene3D" id="1.20.1260.20">
    <property type="entry name" value="PPE superfamily"/>
    <property type="match status" value="1"/>
</dbReference>
<keyword evidence="3" id="KW-1185">Reference proteome</keyword>
<dbReference type="InterPro" id="IPR010427">
    <property type="entry name" value="DUF1023"/>
</dbReference>
<name>A0AAC9PQC5_9PSEU</name>
<dbReference type="AlphaFoldDB" id="A0AAC9PQC5"/>
<keyword evidence="2" id="KW-0378">Hydrolase</keyword>
<dbReference type="InterPro" id="IPR029058">
    <property type="entry name" value="AB_hydrolase_fold"/>
</dbReference>
<dbReference type="RefSeq" id="WP_075739021.1">
    <property type="nucleotide sequence ID" value="NZ_CP016076.1"/>
</dbReference>
<proteinExistence type="predicted"/>
<dbReference type="EMBL" id="CP016076">
    <property type="protein sequence ID" value="APU12878.1"/>
    <property type="molecule type" value="Genomic_DNA"/>
</dbReference>
<accession>A0AAC9PQC5</accession>
<dbReference type="KEGG" id="acad:UA74_03995"/>
<gene>
    <name evidence="2" type="ORF">UA74_03995</name>
</gene>
<sequence>MVSFGDLRRAEPGRFEKAAENWSDHADRLSHHADDLAAKVVELDGWHGEAADAARAHFGRLHEQFTEAADTMAQIPPILLDLTDQTTTARDQLLDVVRRAQEVSLTVYEDGRISAPSQGPGHQGDFDDAVAVRDELVMLLDTALRDVSEADQTAAAALAELLPEMVGLTAQAIGAEGQVPRDSIPGPNTDPADVKDWWDSLSPAQQESLIYADSDLVGGLDGVPAEVRDRANRLLLEEQRAELEDRREQLEAMTDRGPRSQRELDDINETLAALEDIRTRLEVPESESAVPAFLMKIDIEGNGRAIVAAGNPDEADNVVTSVPGMTTDLTSVRMQMERSDVVQMTASMEDRAAATSVITWIGYDAPKNVDAMESDSARNATAALISFQEGLRATHHGEPSNNTVMGHSYGSVVIGHTASSGGIAADNLIFAGSPGVGVDHVSELGIPAENVHATMADDDFIGSIEAFVHGRSPADEAFGGQVFESPTQGEWSPLGTLDAHSAYWDPESDSLERMGRIVVGQ</sequence>
<evidence type="ECO:0000313" key="2">
    <source>
        <dbReference type="EMBL" id="APU12878.1"/>
    </source>
</evidence>
<dbReference type="Proteomes" id="UP000185511">
    <property type="component" value="Chromosome"/>
</dbReference>
<dbReference type="InterPro" id="IPR038332">
    <property type="entry name" value="PPE_sf"/>
</dbReference>
<feature type="domain" description="DUF1023" evidence="1">
    <location>
        <begin position="300"/>
        <end position="464"/>
    </location>
</feature>
<dbReference type="SUPFAM" id="SSF53474">
    <property type="entry name" value="alpha/beta-Hydrolases"/>
    <property type="match status" value="1"/>
</dbReference>